<evidence type="ECO:0000259" key="13">
    <source>
        <dbReference type="PROSITE" id="PS50067"/>
    </source>
</evidence>
<evidence type="ECO:0000256" key="3">
    <source>
        <dbReference type="ARBA" id="ARBA00022741"/>
    </source>
</evidence>
<keyword evidence="15" id="KW-1185">Reference proteome</keyword>
<dbReference type="InterPro" id="IPR027640">
    <property type="entry name" value="Kinesin-like_fam"/>
</dbReference>
<evidence type="ECO:0000256" key="1">
    <source>
        <dbReference type="ARBA" id="ARBA00004245"/>
    </source>
</evidence>
<dbReference type="Proteomes" id="UP001497623">
    <property type="component" value="Unassembled WGS sequence"/>
</dbReference>
<evidence type="ECO:0000256" key="11">
    <source>
        <dbReference type="SAM" id="Coils"/>
    </source>
</evidence>
<evidence type="ECO:0000256" key="12">
    <source>
        <dbReference type="SAM" id="MobiDB-lite"/>
    </source>
</evidence>
<comment type="subcellular location">
    <subcellularLocation>
        <location evidence="1">Cytoplasm</location>
        <location evidence="1">Cytoskeleton</location>
    </subcellularLocation>
</comment>
<sequence length="793" mass="89680">MTLNRSRLRRGNSPRSTRKSPSKRLNNTSLRKKALIKQLSSEVQFSGSSKANVKVVVRVRPENKRELEHNAKCVVKVVDEHLLVFDPKEEEDDFFFQGVKQNVRDFNKKVHKEQKFMFEHIFDINSTNQDVYDGTTKELIDTVLDGYNCSVFAYGATGAGKTFTMLGKPDMPGITFLTVMALYERIEEIKEEKSIEVGVSYLEVYNEGVRDLLNPNGKPLNVQENGLKVLVPGLSLHKPSNAEELMKMLAFGNQNRTQHPTDANADSSRSHAVFQVFVKQKERTANVSANYALAKLSMIDLAGSERGSATGFRGARFREGANINKSLLALGNCINALADGMRHIPYRDSKLTRLLKDSLGGNCRSVMIAAVTRAHTSFEDIFNTLRYAERAKTIKTKLEKNIANVDHHVAQYVKIVEDLREEIISLKEKIATLEAEEPVVKAIDYGADGTFEATTPSGACSNKEKTEYESRISQLEQQLVARKVKSGGSNCACLIGEDEEENQRMFRDYISERKALRRELLQLESQERELQLRIHTTKVHLARIKIVSFAAMRLDKSISKCERQIRNLTIQLDQTIKRKKMVETKVERSVTNIRDLQLKLNQWGEDQSQPSKSSFTLIEKTNNELALRDSYHMTEYLKGLVKKSVTEQAASDKLVDTLLHACMKFYVHLKGTDQCTPDVEETFESIVEQLDESKVAWADQLQTVEESKPEGGVPEMPHLDISRLVSLTINKDVYISPVVRDSNRVYKRSIMRSSTILSKFAGESLALTTPKCPGKQESYNPKVLKQIPEDEKS</sequence>
<dbReference type="PANTHER" id="PTHR47968:SF65">
    <property type="entry name" value="KINESIN MOTOR DOMAIN-CONTAINING PROTEIN"/>
    <property type="match status" value="1"/>
</dbReference>
<dbReference type="CDD" id="cd01370">
    <property type="entry name" value="KISc_KIP3_like"/>
    <property type="match status" value="1"/>
</dbReference>
<dbReference type="GO" id="GO:0005874">
    <property type="term" value="C:microtubule"/>
    <property type="evidence" value="ECO:0007669"/>
    <property type="project" value="UniProtKB-KW"/>
</dbReference>
<dbReference type="GO" id="GO:0008017">
    <property type="term" value="F:microtubule binding"/>
    <property type="evidence" value="ECO:0007669"/>
    <property type="project" value="InterPro"/>
</dbReference>
<evidence type="ECO:0000256" key="4">
    <source>
        <dbReference type="ARBA" id="ARBA00022840"/>
    </source>
</evidence>
<keyword evidence="7" id="KW-0206">Cytoskeleton</keyword>
<evidence type="ECO:0000256" key="10">
    <source>
        <dbReference type="RuleBase" id="RU000394"/>
    </source>
</evidence>
<keyword evidence="6 9" id="KW-0505">Motor protein</keyword>
<comment type="caution">
    <text evidence="14">The sequence shown here is derived from an EMBL/GenBank/DDBJ whole genome shotgun (WGS) entry which is preliminary data.</text>
</comment>
<evidence type="ECO:0000256" key="2">
    <source>
        <dbReference type="ARBA" id="ARBA00022701"/>
    </source>
</evidence>
<organism evidence="14 15">
    <name type="scientific">Meganyctiphanes norvegica</name>
    <name type="common">Northern krill</name>
    <name type="synonym">Thysanopoda norvegica</name>
    <dbReference type="NCBI Taxonomy" id="48144"/>
    <lineage>
        <taxon>Eukaryota</taxon>
        <taxon>Metazoa</taxon>
        <taxon>Ecdysozoa</taxon>
        <taxon>Arthropoda</taxon>
        <taxon>Crustacea</taxon>
        <taxon>Multicrustacea</taxon>
        <taxon>Malacostraca</taxon>
        <taxon>Eumalacostraca</taxon>
        <taxon>Eucarida</taxon>
        <taxon>Euphausiacea</taxon>
        <taxon>Euphausiidae</taxon>
        <taxon>Meganyctiphanes</taxon>
    </lineage>
</organism>
<evidence type="ECO:0000313" key="15">
    <source>
        <dbReference type="Proteomes" id="UP001497623"/>
    </source>
</evidence>
<evidence type="ECO:0000256" key="7">
    <source>
        <dbReference type="ARBA" id="ARBA00023212"/>
    </source>
</evidence>
<dbReference type="InterPro" id="IPR027417">
    <property type="entry name" value="P-loop_NTPase"/>
</dbReference>
<keyword evidence="5 11" id="KW-0175">Coiled coil</keyword>
<feature type="domain" description="Kinesin motor" evidence="13">
    <location>
        <begin position="52"/>
        <end position="394"/>
    </location>
</feature>
<dbReference type="PROSITE" id="PS00411">
    <property type="entry name" value="KINESIN_MOTOR_1"/>
    <property type="match status" value="1"/>
</dbReference>
<evidence type="ECO:0000256" key="9">
    <source>
        <dbReference type="PROSITE-ProRule" id="PRU00283"/>
    </source>
</evidence>
<dbReference type="GO" id="GO:0007018">
    <property type="term" value="P:microtubule-based movement"/>
    <property type="evidence" value="ECO:0007669"/>
    <property type="project" value="InterPro"/>
</dbReference>
<accession>A0AAV2RIR6</accession>
<proteinExistence type="inferred from homology"/>
<dbReference type="Gene3D" id="3.40.850.10">
    <property type="entry name" value="Kinesin motor domain"/>
    <property type="match status" value="1"/>
</dbReference>
<dbReference type="EMBL" id="CAXKWB010021653">
    <property type="protein sequence ID" value="CAL4123338.1"/>
    <property type="molecule type" value="Genomic_DNA"/>
</dbReference>
<feature type="coiled-coil region" evidence="11">
    <location>
        <begin position="506"/>
        <end position="578"/>
    </location>
</feature>
<dbReference type="InterPro" id="IPR036961">
    <property type="entry name" value="Kinesin_motor_dom_sf"/>
</dbReference>
<dbReference type="GO" id="GO:0003777">
    <property type="term" value="F:microtubule motor activity"/>
    <property type="evidence" value="ECO:0007669"/>
    <property type="project" value="InterPro"/>
</dbReference>
<dbReference type="InterPro" id="IPR001752">
    <property type="entry name" value="Kinesin_motor_dom"/>
</dbReference>
<dbReference type="PROSITE" id="PS50067">
    <property type="entry name" value="KINESIN_MOTOR_2"/>
    <property type="match status" value="1"/>
</dbReference>
<keyword evidence="3 9" id="KW-0547">Nucleotide-binding</keyword>
<dbReference type="AlphaFoldDB" id="A0AAV2RIR6"/>
<reference evidence="14 15" key="1">
    <citation type="submission" date="2024-05" db="EMBL/GenBank/DDBJ databases">
        <authorList>
            <person name="Wallberg A."/>
        </authorList>
    </citation>
    <scope>NUCLEOTIDE SEQUENCE [LARGE SCALE GENOMIC DNA]</scope>
</reference>
<keyword evidence="4 9" id="KW-0067">ATP-binding</keyword>
<dbReference type="FunFam" id="3.40.850.10:FF:000054">
    <property type="entry name" value="Kinesin-like protein"/>
    <property type="match status" value="1"/>
</dbReference>
<protein>
    <recommendedName>
        <fullName evidence="10">Kinesin-like protein</fullName>
    </recommendedName>
</protein>
<dbReference type="PANTHER" id="PTHR47968">
    <property type="entry name" value="CENTROMERE PROTEIN E"/>
    <property type="match status" value="1"/>
</dbReference>
<feature type="compositionally biased region" description="Basic residues" evidence="12">
    <location>
        <begin position="1"/>
        <end position="22"/>
    </location>
</feature>
<dbReference type="Pfam" id="PF00225">
    <property type="entry name" value="Kinesin"/>
    <property type="match status" value="1"/>
</dbReference>
<feature type="region of interest" description="Disordered" evidence="12">
    <location>
        <begin position="770"/>
        <end position="793"/>
    </location>
</feature>
<dbReference type="InterPro" id="IPR019821">
    <property type="entry name" value="Kinesin_motor_CS"/>
</dbReference>
<dbReference type="SMART" id="SM00129">
    <property type="entry name" value="KISc"/>
    <property type="match status" value="1"/>
</dbReference>
<evidence type="ECO:0000256" key="5">
    <source>
        <dbReference type="ARBA" id="ARBA00023054"/>
    </source>
</evidence>
<keyword evidence="2 10" id="KW-0493">Microtubule</keyword>
<name>A0AAV2RIR6_MEGNR</name>
<evidence type="ECO:0000256" key="6">
    <source>
        <dbReference type="ARBA" id="ARBA00023175"/>
    </source>
</evidence>
<dbReference type="PRINTS" id="PR00380">
    <property type="entry name" value="KINESINHEAVY"/>
</dbReference>
<dbReference type="GO" id="GO:0005524">
    <property type="term" value="F:ATP binding"/>
    <property type="evidence" value="ECO:0007669"/>
    <property type="project" value="UniProtKB-UniRule"/>
</dbReference>
<evidence type="ECO:0000256" key="8">
    <source>
        <dbReference type="ARBA" id="ARBA00060769"/>
    </source>
</evidence>
<gene>
    <name evidence="14" type="ORF">MNOR_LOCUS24004</name>
</gene>
<feature type="coiled-coil region" evidence="11">
    <location>
        <begin position="409"/>
        <end position="436"/>
    </location>
</feature>
<feature type="binding site" evidence="9">
    <location>
        <begin position="155"/>
        <end position="162"/>
    </location>
    <ligand>
        <name>ATP</name>
        <dbReference type="ChEBI" id="CHEBI:30616"/>
    </ligand>
</feature>
<comment type="similarity">
    <text evidence="8">Belongs to the TRAFAC class myosin-kinesin ATPase superfamily. Kinesin family. KIN-8 subfamily.</text>
</comment>
<evidence type="ECO:0000313" key="14">
    <source>
        <dbReference type="EMBL" id="CAL4123338.1"/>
    </source>
</evidence>
<dbReference type="SUPFAM" id="SSF52540">
    <property type="entry name" value="P-loop containing nucleoside triphosphate hydrolases"/>
    <property type="match status" value="1"/>
</dbReference>
<keyword evidence="7" id="KW-0963">Cytoplasm</keyword>
<feature type="region of interest" description="Disordered" evidence="12">
    <location>
        <begin position="1"/>
        <end position="28"/>
    </location>
</feature>